<dbReference type="GO" id="GO:0005681">
    <property type="term" value="C:spliceosomal complex"/>
    <property type="evidence" value="ECO:0007669"/>
    <property type="project" value="TreeGrafter"/>
</dbReference>
<evidence type="ECO:0000256" key="1">
    <source>
        <dbReference type="SAM" id="MobiDB-lite"/>
    </source>
</evidence>
<dbReference type="SMART" id="SM01050">
    <property type="entry name" value="CactinC_cactus"/>
    <property type="match status" value="1"/>
</dbReference>
<accession>A0A834TJN2</accession>
<feature type="region of interest" description="Disordered" evidence="1">
    <location>
        <begin position="1"/>
        <end position="29"/>
    </location>
</feature>
<name>A0A834TJN2_9FABA</name>
<dbReference type="Pfam" id="PF09732">
    <property type="entry name" value="CactinC_cactus"/>
    <property type="match status" value="2"/>
</dbReference>
<feature type="domain" description="Splicing factor Cactin C-terminal" evidence="2">
    <location>
        <begin position="101"/>
        <end position="211"/>
    </location>
</feature>
<evidence type="ECO:0000313" key="4">
    <source>
        <dbReference type="Proteomes" id="UP000634136"/>
    </source>
</evidence>
<keyword evidence="4" id="KW-1185">Reference proteome</keyword>
<feature type="compositionally biased region" description="Acidic residues" evidence="1">
    <location>
        <begin position="8"/>
        <end position="18"/>
    </location>
</feature>
<dbReference type="AlphaFoldDB" id="A0A834TJN2"/>
<protein>
    <submittedName>
        <fullName evidence="3">Cactin</fullName>
    </submittedName>
</protein>
<reference evidence="3" key="1">
    <citation type="submission" date="2020-09" db="EMBL/GenBank/DDBJ databases">
        <title>Genome-Enabled Discovery of Anthraquinone Biosynthesis in Senna tora.</title>
        <authorList>
            <person name="Kang S.-H."/>
            <person name="Pandey R.P."/>
            <person name="Lee C.-M."/>
            <person name="Sim J.-S."/>
            <person name="Jeong J.-T."/>
            <person name="Choi B.-S."/>
            <person name="Jung M."/>
            <person name="Ginzburg D."/>
            <person name="Zhao K."/>
            <person name="Won S.Y."/>
            <person name="Oh T.-J."/>
            <person name="Yu Y."/>
            <person name="Kim N.-H."/>
            <person name="Lee O.R."/>
            <person name="Lee T.-H."/>
            <person name="Bashyal P."/>
            <person name="Kim T.-S."/>
            <person name="Lee W.-H."/>
            <person name="Kawkins C."/>
            <person name="Kim C.-K."/>
            <person name="Kim J.S."/>
            <person name="Ahn B.O."/>
            <person name="Rhee S.Y."/>
            <person name="Sohng J.K."/>
        </authorList>
    </citation>
    <scope>NUCLEOTIDE SEQUENCE</scope>
    <source>
        <tissue evidence="3">Leaf</tissue>
    </source>
</reference>
<gene>
    <name evidence="3" type="ORF">G2W53_027660</name>
</gene>
<dbReference type="GO" id="GO:0045292">
    <property type="term" value="P:mRNA cis splicing, via spliceosome"/>
    <property type="evidence" value="ECO:0007669"/>
    <property type="project" value="TreeGrafter"/>
</dbReference>
<dbReference type="Proteomes" id="UP000634136">
    <property type="component" value="Unassembled WGS sequence"/>
</dbReference>
<dbReference type="EMBL" id="JAAIUW010000008">
    <property type="protein sequence ID" value="KAF7822205.1"/>
    <property type="molecule type" value="Genomic_DNA"/>
</dbReference>
<evidence type="ECO:0000259" key="2">
    <source>
        <dbReference type="Pfam" id="PF09732"/>
    </source>
</evidence>
<proteinExistence type="predicted"/>
<evidence type="ECO:0000313" key="3">
    <source>
        <dbReference type="EMBL" id="KAF7822205.1"/>
    </source>
</evidence>
<organism evidence="3 4">
    <name type="scientific">Senna tora</name>
    <dbReference type="NCBI Taxonomy" id="362788"/>
    <lineage>
        <taxon>Eukaryota</taxon>
        <taxon>Viridiplantae</taxon>
        <taxon>Streptophyta</taxon>
        <taxon>Embryophyta</taxon>
        <taxon>Tracheophyta</taxon>
        <taxon>Spermatophyta</taxon>
        <taxon>Magnoliopsida</taxon>
        <taxon>eudicotyledons</taxon>
        <taxon>Gunneridae</taxon>
        <taxon>Pentapetalae</taxon>
        <taxon>rosids</taxon>
        <taxon>fabids</taxon>
        <taxon>Fabales</taxon>
        <taxon>Fabaceae</taxon>
        <taxon>Caesalpinioideae</taxon>
        <taxon>Cassia clade</taxon>
        <taxon>Senna</taxon>
    </lineage>
</organism>
<dbReference type="PANTHER" id="PTHR21737">
    <property type="entry name" value="POLYGLUTAMINE BINDING PROTEIN 1/MARVEL MEMBRANE-ASSOCIATING DOMAIN CONTAINING 3"/>
    <property type="match status" value="1"/>
</dbReference>
<dbReference type="InterPro" id="IPR019134">
    <property type="entry name" value="Cactin_C"/>
</dbReference>
<comment type="caution">
    <text evidence="3">The sequence shown here is derived from an EMBL/GenBank/DDBJ whole genome shotgun (WGS) entry which is preliminary data.</text>
</comment>
<dbReference type="PANTHER" id="PTHR21737:SF4">
    <property type="entry name" value="SPLICING FACTOR CACTIN"/>
    <property type="match status" value="1"/>
</dbReference>
<dbReference type="OrthoDB" id="265955at2759"/>
<feature type="domain" description="Splicing factor Cactin C-terminal" evidence="2">
    <location>
        <begin position="42"/>
        <end position="98"/>
    </location>
</feature>
<dbReference type="GO" id="GO:0005737">
    <property type="term" value="C:cytoplasm"/>
    <property type="evidence" value="ECO:0007669"/>
    <property type="project" value="TreeGrafter"/>
</dbReference>
<sequence length="505" mass="57925">MLHNLDTQESEDEEEDESGSFSPELASLPAPSAMRAMDQAMEEPRKPKYLNHVHIGYVWNKYNQTHYGYDNPPPKIVQGPDLVDKTKAPNYTIEKDDGSSNGYVWNKYNQTHYGYDNPPPKIVQGYKFNIFYPDLVDKTRAPNYIIEKDDDGSSNGDTCIIRFHTGSPYEDIAFWIVNKEWEYSRKNGFKCSFDNRILHLHFNFKRYCYRRSSAKTIIEAARRQHKQRQRAKVWRFSSRPSNVASVVPCPWSRSAPPPEAVVSKRSGVVHGENCSRVTFLLLLWFSLFVSRFDILGPLLLAVFASLSMASSSIGESRGIPVVGIRNTYCECGIRARIMISESERNPNRLYATCAKYPKCNYYVWLTPRRVGDLEPSNQETNNSEQAPIDNVDLAMFEARVAKIESMLGWIKMCIAFEAERRIHLLHHPTLSLLLWLSEHLRPFLFEHVPSFDPLSSVLHTNSLGKVQISYCTECLHQLHQNEVGKVKGVLSVDAVHDKLLRRTSI</sequence>